<dbReference type="STRING" id="796620.VIBC2010_04739"/>
<accession>E3BK71</accession>
<dbReference type="Proteomes" id="UP000002943">
    <property type="component" value="Unassembled WGS sequence"/>
</dbReference>
<dbReference type="InterPro" id="IPR011990">
    <property type="entry name" value="TPR-like_helical_dom_sf"/>
</dbReference>
<gene>
    <name evidence="1" type="ORF">VIBC2010_04739</name>
</gene>
<keyword evidence="2" id="KW-1185">Reference proteome</keyword>
<dbReference type="OrthoDB" id="6396969at2"/>
<sequence length="349" mass="40245">MKKLFVLLLLGITGCASPNNENTIKEQLLISANDQEKLIEFYKLNVHSNLEYKAKLVEAYLEQGDIESADLYIKTYSSSEEELPLFIYTTVRASYYKKKFNQAEKQLERYIKKGGDKGLYLTMLGKIKAHKGELDKAKFLFEESKKFGVSDRDIKNNIAVVNMIGKEYLNALPILYQLYLDDPSDSKVTANLVISSLHAKRFDIVSEVLRSSNFDENNDHIIKQLSNLAGINYKVSDKDEKTMEIELVESNVNKIASVEEQVYTPKKKTNKNNGKYRIQILATDNFVDDERLLSFKSLYGEVYLYQHGFWKRYCIGSFDSFKSAKVSLDNMNIKGAFIVNYKNYRYNIL</sequence>
<evidence type="ECO:0000313" key="2">
    <source>
        <dbReference type="Proteomes" id="UP000002943"/>
    </source>
</evidence>
<name>E3BK71_9VIBR</name>
<dbReference type="AlphaFoldDB" id="E3BK71"/>
<dbReference type="RefSeq" id="WP_009601426.1">
    <property type="nucleotide sequence ID" value="NZ_AEIU01000074.1"/>
</dbReference>
<protein>
    <submittedName>
        <fullName evidence="1">Putative Flp pilus assembly protein TadD</fullName>
    </submittedName>
</protein>
<comment type="caution">
    <text evidence="1">The sequence shown here is derived from an EMBL/GenBank/DDBJ whole genome shotgun (WGS) entry which is preliminary data.</text>
</comment>
<dbReference type="eggNOG" id="COG5010">
    <property type="taxonomic scope" value="Bacteria"/>
</dbReference>
<organism evidence="1 2">
    <name type="scientific">Vibrio caribbeanicus ATCC BAA-2122</name>
    <dbReference type="NCBI Taxonomy" id="796620"/>
    <lineage>
        <taxon>Bacteria</taxon>
        <taxon>Pseudomonadati</taxon>
        <taxon>Pseudomonadota</taxon>
        <taxon>Gammaproteobacteria</taxon>
        <taxon>Vibrionales</taxon>
        <taxon>Vibrionaceae</taxon>
        <taxon>Vibrio</taxon>
    </lineage>
</organism>
<proteinExistence type="predicted"/>
<reference evidence="1 2" key="1">
    <citation type="journal article" date="2012" name="Int. J. Syst. Evol. Microbiol.">
        <title>Vibrio caribbeanicus sp. nov., isolated from the marine sponge Scleritoderma cyanea.</title>
        <authorList>
            <person name="Hoffmann M."/>
            <person name="Monday S.R."/>
            <person name="Allard M.W."/>
            <person name="Strain E.A."/>
            <person name="Whittaker P."/>
            <person name="Naum M."/>
            <person name="McCarthy P.J."/>
            <person name="Lopez J.V."/>
            <person name="Fischer M."/>
            <person name="Brown E.W."/>
        </authorList>
    </citation>
    <scope>NUCLEOTIDE SEQUENCE [LARGE SCALE GENOMIC DNA]</scope>
    <source>
        <strain evidence="1 2">ATCC BAA-2122</strain>
    </source>
</reference>
<dbReference type="Gene3D" id="1.25.40.10">
    <property type="entry name" value="Tetratricopeptide repeat domain"/>
    <property type="match status" value="1"/>
</dbReference>
<evidence type="ECO:0000313" key="1">
    <source>
        <dbReference type="EMBL" id="EFP96456.1"/>
    </source>
</evidence>
<dbReference type="EMBL" id="AEIU01000074">
    <property type="protein sequence ID" value="EFP96456.1"/>
    <property type="molecule type" value="Genomic_DNA"/>
</dbReference>
<dbReference type="PROSITE" id="PS51257">
    <property type="entry name" value="PROKAR_LIPOPROTEIN"/>
    <property type="match status" value="1"/>
</dbReference>
<dbReference type="SUPFAM" id="SSF48452">
    <property type="entry name" value="TPR-like"/>
    <property type="match status" value="1"/>
</dbReference>